<dbReference type="PANTHER" id="PTHR11564">
    <property type="entry name" value="SIGNAL RECOGNITION PARTICLE 54K PROTEIN SRP54"/>
    <property type="match status" value="1"/>
</dbReference>
<dbReference type="InterPro" id="IPR022941">
    <property type="entry name" value="SRP54"/>
</dbReference>
<dbReference type="STRING" id="33114.A0A2G2WSM1"/>
<sequence length="274" mass="30524">MIFESLKYNSEMVCMIMLTAGIKQNIIYTDYDEHVQVLPKNTVHQVHESCWGIGKTKGHDQEFEVTIPGMEGYFWNVIFSDSELMIAESEVYLRELTGTLKLVKQVINSMKRIHVLDCKFIELMGKSCMLIIADVYRPAAIDKLVILVEQVDVHVYAVGIDVKPAKISQQGIQEAKNKNVGVVIMDTAGRLQGMLVLTLIVAISKLHPPECGNYEPASCVSPTPGKMTFLLSGFILLVIGASGIRPCNLAFGVPILNWEEEESADLQPKKQPQE</sequence>
<dbReference type="OrthoDB" id="8904098at2759"/>
<feature type="domain" description="SRP54-type proteins GTP-binding" evidence="3">
    <location>
        <begin position="118"/>
        <end position="252"/>
    </location>
</feature>
<dbReference type="Proteomes" id="UP000224567">
    <property type="component" value="Unassembled WGS sequence"/>
</dbReference>
<dbReference type="Pfam" id="PF00448">
    <property type="entry name" value="SRP54"/>
    <property type="match status" value="1"/>
</dbReference>
<comment type="caution">
    <text evidence="4">The sequence shown here is derived from an EMBL/GenBank/DDBJ whole genome shotgun (WGS) entry which is preliminary data.</text>
</comment>
<dbReference type="GO" id="GO:0003924">
    <property type="term" value="F:GTPase activity"/>
    <property type="evidence" value="ECO:0007669"/>
    <property type="project" value="InterPro"/>
</dbReference>
<proteinExistence type="predicted"/>
<dbReference type="Gene3D" id="3.40.50.300">
    <property type="entry name" value="P-loop containing nucleotide triphosphate hydrolases"/>
    <property type="match status" value="1"/>
</dbReference>
<dbReference type="SMART" id="SM00962">
    <property type="entry name" value="SRP54"/>
    <property type="match status" value="1"/>
</dbReference>
<dbReference type="EMBL" id="MLFT02000005">
    <property type="protein sequence ID" value="PHT48237.1"/>
    <property type="molecule type" value="Genomic_DNA"/>
</dbReference>
<dbReference type="SUPFAM" id="SSF52540">
    <property type="entry name" value="P-loop containing nucleoside triphosphate hydrolases"/>
    <property type="match status" value="1"/>
</dbReference>
<protein>
    <submittedName>
        <fullName evidence="4">Signal recognition particle 54 kDa protein, chloroplastic</fullName>
    </submittedName>
</protein>
<evidence type="ECO:0000313" key="5">
    <source>
        <dbReference type="Proteomes" id="UP000224567"/>
    </source>
</evidence>
<keyword evidence="1" id="KW-0547">Nucleotide-binding</keyword>
<keyword evidence="2" id="KW-0342">GTP-binding</keyword>
<dbReference type="GO" id="GO:0005525">
    <property type="term" value="F:GTP binding"/>
    <property type="evidence" value="ECO:0007669"/>
    <property type="project" value="UniProtKB-KW"/>
</dbReference>
<evidence type="ECO:0000256" key="1">
    <source>
        <dbReference type="ARBA" id="ARBA00022741"/>
    </source>
</evidence>
<dbReference type="AlphaFoldDB" id="A0A2G2WSM1"/>
<dbReference type="GO" id="GO:0048500">
    <property type="term" value="C:signal recognition particle"/>
    <property type="evidence" value="ECO:0007669"/>
    <property type="project" value="InterPro"/>
</dbReference>
<evidence type="ECO:0000256" key="2">
    <source>
        <dbReference type="ARBA" id="ARBA00023134"/>
    </source>
</evidence>
<dbReference type="GO" id="GO:0006614">
    <property type="term" value="P:SRP-dependent cotranslational protein targeting to membrane"/>
    <property type="evidence" value="ECO:0007669"/>
    <property type="project" value="InterPro"/>
</dbReference>
<reference evidence="4 5" key="1">
    <citation type="journal article" date="2017" name="Genome Biol.">
        <title>New reference genome sequences of hot pepper reveal the massive evolution of plant disease-resistance genes by retroduplication.</title>
        <authorList>
            <person name="Kim S."/>
            <person name="Park J."/>
            <person name="Yeom S.I."/>
            <person name="Kim Y.M."/>
            <person name="Seo E."/>
            <person name="Kim K.T."/>
            <person name="Kim M.S."/>
            <person name="Lee J.M."/>
            <person name="Cheong K."/>
            <person name="Shin H.S."/>
            <person name="Kim S.B."/>
            <person name="Han K."/>
            <person name="Lee J."/>
            <person name="Park M."/>
            <person name="Lee H.A."/>
            <person name="Lee H.Y."/>
            <person name="Lee Y."/>
            <person name="Oh S."/>
            <person name="Lee J.H."/>
            <person name="Choi E."/>
            <person name="Choi E."/>
            <person name="Lee S.E."/>
            <person name="Jeon J."/>
            <person name="Kim H."/>
            <person name="Choi G."/>
            <person name="Song H."/>
            <person name="Lee J."/>
            <person name="Lee S.C."/>
            <person name="Kwon J.K."/>
            <person name="Lee H.Y."/>
            <person name="Koo N."/>
            <person name="Hong Y."/>
            <person name="Kim R.W."/>
            <person name="Kang W.H."/>
            <person name="Huh J.H."/>
            <person name="Kang B.C."/>
            <person name="Yang T.J."/>
            <person name="Lee Y.H."/>
            <person name="Bennetzen J.L."/>
            <person name="Choi D."/>
        </authorList>
    </citation>
    <scope>NUCLEOTIDE SEQUENCE [LARGE SCALE GENOMIC DNA]</scope>
    <source>
        <strain evidence="5">cv. PBC81</strain>
    </source>
</reference>
<accession>A0A2G2WSM1</accession>
<dbReference type="InterPro" id="IPR000897">
    <property type="entry name" value="SRP54_GTPase_dom"/>
</dbReference>
<keyword evidence="5" id="KW-1185">Reference proteome</keyword>
<evidence type="ECO:0000313" key="4">
    <source>
        <dbReference type="EMBL" id="PHT48237.1"/>
    </source>
</evidence>
<name>A0A2G2WSM1_CAPBA</name>
<evidence type="ECO:0000259" key="3">
    <source>
        <dbReference type="SMART" id="SM00962"/>
    </source>
</evidence>
<organism evidence="4 5">
    <name type="scientific">Capsicum baccatum</name>
    <name type="common">Peruvian pepper</name>
    <dbReference type="NCBI Taxonomy" id="33114"/>
    <lineage>
        <taxon>Eukaryota</taxon>
        <taxon>Viridiplantae</taxon>
        <taxon>Streptophyta</taxon>
        <taxon>Embryophyta</taxon>
        <taxon>Tracheophyta</taxon>
        <taxon>Spermatophyta</taxon>
        <taxon>Magnoliopsida</taxon>
        <taxon>eudicotyledons</taxon>
        <taxon>Gunneridae</taxon>
        <taxon>Pentapetalae</taxon>
        <taxon>asterids</taxon>
        <taxon>lamiids</taxon>
        <taxon>Solanales</taxon>
        <taxon>Solanaceae</taxon>
        <taxon>Solanoideae</taxon>
        <taxon>Capsiceae</taxon>
        <taxon>Capsicum</taxon>
    </lineage>
</organism>
<dbReference type="InterPro" id="IPR027417">
    <property type="entry name" value="P-loop_NTPase"/>
</dbReference>
<reference evidence="5" key="2">
    <citation type="journal article" date="2017" name="J. Anim. Genet.">
        <title>Multiple reference genome sequences of hot pepper reveal the massive evolution of plant disease resistance genes by retroduplication.</title>
        <authorList>
            <person name="Kim S."/>
            <person name="Park J."/>
            <person name="Yeom S.-I."/>
            <person name="Kim Y.-M."/>
            <person name="Seo E."/>
            <person name="Kim K.-T."/>
            <person name="Kim M.-S."/>
            <person name="Lee J.M."/>
            <person name="Cheong K."/>
            <person name="Shin H.-S."/>
            <person name="Kim S.-B."/>
            <person name="Han K."/>
            <person name="Lee J."/>
            <person name="Park M."/>
            <person name="Lee H.-A."/>
            <person name="Lee H.-Y."/>
            <person name="Lee Y."/>
            <person name="Oh S."/>
            <person name="Lee J.H."/>
            <person name="Choi E."/>
            <person name="Choi E."/>
            <person name="Lee S.E."/>
            <person name="Jeon J."/>
            <person name="Kim H."/>
            <person name="Choi G."/>
            <person name="Song H."/>
            <person name="Lee J."/>
            <person name="Lee S.-C."/>
            <person name="Kwon J.-K."/>
            <person name="Lee H.-Y."/>
            <person name="Koo N."/>
            <person name="Hong Y."/>
            <person name="Kim R.W."/>
            <person name="Kang W.-H."/>
            <person name="Huh J.H."/>
            <person name="Kang B.-C."/>
            <person name="Yang T.-J."/>
            <person name="Lee Y.-H."/>
            <person name="Bennetzen J.L."/>
            <person name="Choi D."/>
        </authorList>
    </citation>
    <scope>NUCLEOTIDE SEQUENCE [LARGE SCALE GENOMIC DNA]</scope>
    <source>
        <strain evidence="5">cv. PBC81</strain>
    </source>
</reference>
<dbReference type="PANTHER" id="PTHR11564:SF5">
    <property type="entry name" value="SIGNAL RECOGNITION PARTICLE SUBUNIT SRP54"/>
    <property type="match status" value="1"/>
</dbReference>
<gene>
    <name evidence="4" type="ORF">CQW23_12445</name>
</gene>